<organism evidence="2 3">
    <name type="scientific">Lecanosticta acicola</name>
    <dbReference type="NCBI Taxonomy" id="111012"/>
    <lineage>
        <taxon>Eukaryota</taxon>
        <taxon>Fungi</taxon>
        <taxon>Dikarya</taxon>
        <taxon>Ascomycota</taxon>
        <taxon>Pezizomycotina</taxon>
        <taxon>Dothideomycetes</taxon>
        <taxon>Dothideomycetidae</taxon>
        <taxon>Mycosphaerellales</taxon>
        <taxon>Mycosphaerellaceae</taxon>
        <taxon>Lecanosticta</taxon>
    </lineage>
</organism>
<gene>
    <name evidence="2" type="ORF">LECACI_7A006402</name>
</gene>
<keyword evidence="3" id="KW-1185">Reference proteome</keyword>
<comment type="caution">
    <text evidence="2">The sequence shown here is derived from an EMBL/GenBank/DDBJ whole genome shotgun (WGS) entry which is preliminary data.</text>
</comment>
<name>A0AAI8Z2E8_9PEZI</name>
<dbReference type="EMBL" id="CAVMBE010000045">
    <property type="protein sequence ID" value="CAK4031244.1"/>
    <property type="molecule type" value="Genomic_DNA"/>
</dbReference>
<reference evidence="2" key="1">
    <citation type="submission" date="2023-11" db="EMBL/GenBank/DDBJ databases">
        <authorList>
            <person name="Alioto T."/>
            <person name="Alioto T."/>
            <person name="Gomez Garrido J."/>
        </authorList>
    </citation>
    <scope>NUCLEOTIDE SEQUENCE</scope>
</reference>
<evidence type="ECO:0000313" key="3">
    <source>
        <dbReference type="Proteomes" id="UP001296104"/>
    </source>
</evidence>
<evidence type="ECO:0000313" key="2">
    <source>
        <dbReference type="EMBL" id="CAK4031244.1"/>
    </source>
</evidence>
<proteinExistence type="predicted"/>
<feature type="compositionally biased region" description="Polar residues" evidence="1">
    <location>
        <begin position="29"/>
        <end position="51"/>
    </location>
</feature>
<feature type="compositionally biased region" description="Basic and acidic residues" evidence="1">
    <location>
        <begin position="82"/>
        <end position="114"/>
    </location>
</feature>
<dbReference type="AlphaFoldDB" id="A0AAI8Z2E8"/>
<evidence type="ECO:0000256" key="1">
    <source>
        <dbReference type="SAM" id="MobiDB-lite"/>
    </source>
</evidence>
<feature type="compositionally biased region" description="Low complexity" evidence="1">
    <location>
        <begin position="1"/>
        <end position="28"/>
    </location>
</feature>
<protein>
    <submittedName>
        <fullName evidence="2">Uncharacterized protein</fullName>
    </submittedName>
</protein>
<sequence>MSSSHSAFTSSSFSYSSSSTSDGQTTTSGQRQMRQSYTDPSGNTTTKSARQNLGEAPVLEQKNYDAQGRQLLSGGTGGSVSRRIEDVSDEQQAQRDREYEERMEDEYAKREGGA</sequence>
<dbReference type="Proteomes" id="UP001296104">
    <property type="component" value="Unassembled WGS sequence"/>
</dbReference>
<feature type="region of interest" description="Disordered" evidence="1">
    <location>
        <begin position="1"/>
        <end position="114"/>
    </location>
</feature>
<accession>A0AAI8Z2E8</accession>